<dbReference type="InterPro" id="IPR038765">
    <property type="entry name" value="Papain-like_cys_pep_sf"/>
</dbReference>
<dbReference type="InterPro" id="IPR050185">
    <property type="entry name" value="Ub_carboxyl-term_hydrolase"/>
</dbReference>
<dbReference type="GO" id="GO:0006508">
    <property type="term" value="P:proteolysis"/>
    <property type="evidence" value="ECO:0007669"/>
    <property type="project" value="UniProtKB-KW"/>
</dbReference>
<dbReference type="SUPFAM" id="SSF143791">
    <property type="entry name" value="DUSP-like"/>
    <property type="match status" value="1"/>
</dbReference>
<keyword evidence="12" id="KW-1185">Reference proteome</keyword>
<keyword evidence="5" id="KW-0833">Ubl conjugation pathway</keyword>
<comment type="caution">
    <text evidence="11">The sequence shown here is derived from an EMBL/GenBank/DDBJ whole genome shotgun (WGS) entry which is preliminary data.</text>
</comment>
<dbReference type="Pfam" id="PF00443">
    <property type="entry name" value="UCH"/>
    <property type="match status" value="1"/>
</dbReference>
<feature type="domain" description="DUSP" evidence="10">
    <location>
        <begin position="98"/>
        <end position="204"/>
    </location>
</feature>
<dbReference type="GeneID" id="19200057"/>
<dbReference type="PANTHER" id="PTHR21646:SF24">
    <property type="entry name" value="UBIQUITIN CARBOXYL-TERMINAL HYDROLASE"/>
    <property type="match status" value="1"/>
</dbReference>
<dbReference type="GO" id="GO:0016579">
    <property type="term" value="P:protein deubiquitination"/>
    <property type="evidence" value="ECO:0007669"/>
    <property type="project" value="InterPro"/>
</dbReference>
<evidence type="ECO:0000256" key="8">
    <source>
        <dbReference type="SAM" id="MobiDB-lite"/>
    </source>
</evidence>
<dbReference type="PROSITE" id="PS00973">
    <property type="entry name" value="USP_2"/>
    <property type="match status" value="1"/>
</dbReference>
<dbReference type="InterPro" id="IPR035927">
    <property type="entry name" value="DUSP-like_sf"/>
</dbReference>
<feature type="compositionally biased region" description="Polar residues" evidence="8">
    <location>
        <begin position="1132"/>
        <end position="1163"/>
    </location>
</feature>
<proteinExistence type="inferred from homology"/>
<evidence type="ECO:0000256" key="7">
    <source>
        <dbReference type="ARBA" id="ARBA00022807"/>
    </source>
</evidence>
<dbReference type="Proteomes" id="UP000053558">
    <property type="component" value="Unassembled WGS sequence"/>
</dbReference>
<dbReference type="Gene3D" id="3.30.2230.10">
    <property type="entry name" value="DUSP-like"/>
    <property type="match status" value="1"/>
</dbReference>
<evidence type="ECO:0000313" key="12">
    <source>
        <dbReference type="Proteomes" id="UP000053558"/>
    </source>
</evidence>
<protein>
    <recommendedName>
        <fullName evidence="3">ubiquitinyl hydrolase 1</fullName>
        <ecNumber evidence="3">3.4.19.12</ecNumber>
    </recommendedName>
</protein>
<feature type="region of interest" description="Disordered" evidence="8">
    <location>
        <begin position="1117"/>
        <end position="1272"/>
    </location>
</feature>
<name>A0A5M3MJM2_CONPW</name>
<dbReference type="AlphaFoldDB" id="A0A5M3MJM2"/>
<dbReference type="InterPro" id="IPR001394">
    <property type="entry name" value="Peptidase_C19_UCH"/>
</dbReference>
<dbReference type="EC" id="3.4.19.12" evidence="3"/>
<dbReference type="EMBL" id="JH711581">
    <property type="protein sequence ID" value="EIW79313.1"/>
    <property type="molecule type" value="Genomic_DNA"/>
</dbReference>
<feature type="compositionally biased region" description="Acidic residues" evidence="8">
    <location>
        <begin position="1180"/>
        <end position="1192"/>
    </location>
</feature>
<comment type="similarity">
    <text evidence="2">Belongs to the peptidase C19 family.</text>
</comment>
<evidence type="ECO:0000259" key="9">
    <source>
        <dbReference type="PROSITE" id="PS50235"/>
    </source>
</evidence>
<evidence type="ECO:0000256" key="6">
    <source>
        <dbReference type="ARBA" id="ARBA00022801"/>
    </source>
</evidence>
<feature type="compositionally biased region" description="Polar residues" evidence="8">
    <location>
        <begin position="30"/>
        <end position="57"/>
    </location>
</feature>
<dbReference type="InterPro" id="IPR028889">
    <property type="entry name" value="USP"/>
</dbReference>
<dbReference type="PANTHER" id="PTHR21646">
    <property type="entry name" value="UBIQUITIN CARBOXYL-TERMINAL HYDROLASE"/>
    <property type="match status" value="1"/>
</dbReference>
<dbReference type="Gene3D" id="3.90.70.10">
    <property type="entry name" value="Cysteine proteinases"/>
    <property type="match status" value="2"/>
</dbReference>
<sequence length="1272" mass="142489">MHGLPSPADSPSSIPADLTTPVQSRKRQRSVSMDSEHSSASVKRSASEGPSNGSGVLNSEDHNKEDREACEIDAYMAEQGEADQDTITLQYPYPSSDELTVPQKLVYIKERRNRPMAVGDTWYIVSRQWYRRWEAACEGRIDKDGSVEEKDVGPVDNSSLVDKDKNLTSSLVEGIDVEFLPEDAWQSLVMWYGQPVHPLPRKVIARGVLQEPTLELRPPRLKALILKNLESGDVAGPPPCYVTLSTKDSLKRLCRELITAVSPQVNAPYRVWKVDPAELSGSQIPVSKFSSYNPKLLEESDRSLEDSLIEPDDPFVVEFQENGAWLVDATQVTSSAADMPPPLFSSENDFFSRLGNRSSSSFGAGTQSTLLSSTKTFTPAKPSASTSTGFTRSLNKPIQMPGTLGLGNMGNTCFMNSALQCLAHNKELMDYFLFGVYHQELNPDNPLGMQGAIAEAFGALVDKIWATNSTMSSYSPREFKMALQRFAPQFSGYQQHDSQELVAFLLDGLHEDLNRVLKKPYVEKPDWDGGGDVELVQLAQKSWDGYKLRNDSVIVDLFQGQYQSTLVCPECQKISITFDPFMYLTLPLPITKKWRGTVYYVPWDTERPHYKVLVEVGRDSSFKELRNQVGKYMNTPPENLLTLEIFNNRFYKSLDDNVLVGDMSDKDIIVCFELPCHAQQSRTYKKKPEDPILVPVFLTDIAPTRSTTYSFNRGPSYFGYPFIIAVEQEEAKTVEDIYAAAVHRLQRWTDQARDLFRWEVGPVVAPIQITGSAPPKDTLTEIKENGDVIPVAPEEGDIADQKNVLHESEVVEEKMDTTADEDVPHIVGVKPDIFNLRLQINHRDFGSGFGGYGATAPRYETWEDRQKEVEDGSSLLREGDALFCEFDENMKAYYFGEGTQNEHARWDAWEFFEHPDLIEASKAAAEKKNITLGDCLAEFTKEEQLGEDDLWYCPKCKKHQQATKKFTLWNAPDILVVHLKRFSNSRAMRDKIDALVDFPIEALDLTDMVGERKATRRLAESGVDVQTLGLENDDDPLLYDLFAVDEHLGGLGGGHYRAYAHHYGTDKWYHFDDSYVTESTAEQSVNANAYLLFYQRRSSRPLGGKSHTKIQEFRQKVQEEQLQREAAAAVSEGNQLPTPPSESTTPAYVSTRQTSVANTGWLTPQSNSRSSPDSSPPPPDEGDPPLFEELEDMSSNPLEHVAARDFDFPDPSNLASPSSSVEAEPDRDDEHIENLNSPDMGWPAPGPVASTQGEWVNDDADPFSDANSQGRR</sequence>
<keyword evidence="4" id="KW-0645">Protease</keyword>
<keyword evidence="7" id="KW-0788">Thiol protease</keyword>
<reference evidence="12" key="1">
    <citation type="journal article" date="2012" name="Science">
        <title>The Paleozoic origin of enzymatic lignin decomposition reconstructed from 31 fungal genomes.</title>
        <authorList>
            <person name="Floudas D."/>
            <person name="Binder M."/>
            <person name="Riley R."/>
            <person name="Barry K."/>
            <person name="Blanchette R.A."/>
            <person name="Henrissat B."/>
            <person name="Martinez A.T."/>
            <person name="Otillar R."/>
            <person name="Spatafora J.W."/>
            <person name="Yadav J.S."/>
            <person name="Aerts A."/>
            <person name="Benoit I."/>
            <person name="Boyd A."/>
            <person name="Carlson A."/>
            <person name="Copeland A."/>
            <person name="Coutinho P.M."/>
            <person name="de Vries R.P."/>
            <person name="Ferreira P."/>
            <person name="Findley K."/>
            <person name="Foster B."/>
            <person name="Gaskell J."/>
            <person name="Glotzer D."/>
            <person name="Gorecki P."/>
            <person name="Heitman J."/>
            <person name="Hesse C."/>
            <person name="Hori C."/>
            <person name="Igarashi K."/>
            <person name="Jurgens J.A."/>
            <person name="Kallen N."/>
            <person name="Kersten P."/>
            <person name="Kohler A."/>
            <person name="Kuees U."/>
            <person name="Kumar T.K.A."/>
            <person name="Kuo A."/>
            <person name="LaButti K."/>
            <person name="Larrondo L.F."/>
            <person name="Lindquist E."/>
            <person name="Ling A."/>
            <person name="Lombard V."/>
            <person name="Lucas S."/>
            <person name="Lundell T."/>
            <person name="Martin R."/>
            <person name="McLaughlin D.J."/>
            <person name="Morgenstern I."/>
            <person name="Morin E."/>
            <person name="Murat C."/>
            <person name="Nagy L.G."/>
            <person name="Nolan M."/>
            <person name="Ohm R.A."/>
            <person name="Patyshakuliyeva A."/>
            <person name="Rokas A."/>
            <person name="Ruiz-Duenas F.J."/>
            <person name="Sabat G."/>
            <person name="Salamov A."/>
            <person name="Samejima M."/>
            <person name="Schmutz J."/>
            <person name="Slot J.C."/>
            <person name="St John F."/>
            <person name="Stenlid J."/>
            <person name="Sun H."/>
            <person name="Sun S."/>
            <person name="Syed K."/>
            <person name="Tsang A."/>
            <person name="Wiebenga A."/>
            <person name="Young D."/>
            <person name="Pisabarro A."/>
            <person name="Eastwood D.C."/>
            <person name="Martin F."/>
            <person name="Cullen D."/>
            <person name="Grigoriev I.V."/>
            <person name="Hibbett D.S."/>
        </authorList>
    </citation>
    <scope>NUCLEOTIDE SEQUENCE [LARGE SCALE GENOMIC DNA]</scope>
    <source>
        <strain evidence="12">RWD-64-598 SS2</strain>
    </source>
</reference>
<evidence type="ECO:0000256" key="2">
    <source>
        <dbReference type="ARBA" id="ARBA00009085"/>
    </source>
</evidence>
<dbReference type="Pfam" id="PF06337">
    <property type="entry name" value="DUSP"/>
    <property type="match status" value="1"/>
</dbReference>
<dbReference type="PROSITE" id="PS51283">
    <property type="entry name" value="DUSP"/>
    <property type="match status" value="1"/>
</dbReference>
<dbReference type="GO" id="GO:0004843">
    <property type="term" value="F:cysteine-type deubiquitinase activity"/>
    <property type="evidence" value="ECO:0007669"/>
    <property type="project" value="UniProtKB-EC"/>
</dbReference>
<organism evidence="11 12">
    <name type="scientific">Coniophora puteana (strain RWD-64-598)</name>
    <name type="common">Brown rot fungus</name>
    <dbReference type="NCBI Taxonomy" id="741705"/>
    <lineage>
        <taxon>Eukaryota</taxon>
        <taxon>Fungi</taxon>
        <taxon>Dikarya</taxon>
        <taxon>Basidiomycota</taxon>
        <taxon>Agaricomycotina</taxon>
        <taxon>Agaricomycetes</taxon>
        <taxon>Agaricomycetidae</taxon>
        <taxon>Boletales</taxon>
        <taxon>Coniophorineae</taxon>
        <taxon>Coniophoraceae</taxon>
        <taxon>Coniophora</taxon>
    </lineage>
</organism>
<evidence type="ECO:0000256" key="5">
    <source>
        <dbReference type="ARBA" id="ARBA00022786"/>
    </source>
</evidence>
<dbReference type="KEGG" id="cput:CONPUDRAFT_127328"/>
<evidence type="ECO:0000313" key="11">
    <source>
        <dbReference type="EMBL" id="EIW79313.1"/>
    </source>
</evidence>
<evidence type="ECO:0000256" key="1">
    <source>
        <dbReference type="ARBA" id="ARBA00000707"/>
    </source>
</evidence>
<evidence type="ECO:0000259" key="10">
    <source>
        <dbReference type="PROSITE" id="PS51283"/>
    </source>
</evidence>
<dbReference type="OMA" id="PCHAQQS"/>
<gene>
    <name evidence="11" type="ORF">CONPUDRAFT_127328</name>
</gene>
<evidence type="ECO:0000256" key="3">
    <source>
        <dbReference type="ARBA" id="ARBA00012759"/>
    </source>
</evidence>
<evidence type="ECO:0000256" key="4">
    <source>
        <dbReference type="ARBA" id="ARBA00022670"/>
    </source>
</evidence>
<comment type="catalytic activity">
    <reaction evidence="1">
        <text>Thiol-dependent hydrolysis of ester, thioester, amide, peptide and isopeptide bonds formed by the C-terminal Gly of ubiquitin (a 76-residue protein attached to proteins as an intracellular targeting signal).</text>
        <dbReference type="EC" id="3.4.19.12"/>
    </reaction>
</comment>
<keyword evidence="6" id="KW-0378">Hydrolase</keyword>
<feature type="domain" description="USP" evidence="9">
    <location>
        <begin position="404"/>
        <end position="1097"/>
    </location>
</feature>
<dbReference type="PROSITE" id="PS00972">
    <property type="entry name" value="USP_1"/>
    <property type="match status" value="1"/>
</dbReference>
<dbReference type="PROSITE" id="PS50235">
    <property type="entry name" value="USP_3"/>
    <property type="match status" value="1"/>
</dbReference>
<feature type="compositionally biased region" description="Low complexity" evidence="8">
    <location>
        <begin position="1"/>
        <end position="17"/>
    </location>
</feature>
<accession>A0A5M3MJM2</accession>
<dbReference type="InterPro" id="IPR018200">
    <property type="entry name" value="USP_CS"/>
</dbReference>
<dbReference type="RefSeq" id="XP_007770976.1">
    <property type="nucleotide sequence ID" value="XM_007772786.1"/>
</dbReference>
<dbReference type="OrthoDB" id="292964at2759"/>
<feature type="region of interest" description="Disordered" evidence="8">
    <location>
        <begin position="1"/>
        <end position="63"/>
    </location>
</feature>
<feature type="compositionally biased region" description="Low complexity" evidence="8">
    <location>
        <begin position="1164"/>
        <end position="1173"/>
    </location>
</feature>
<dbReference type="InterPro" id="IPR006615">
    <property type="entry name" value="Pept_C19_DUSP"/>
</dbReference>
<dbReference type="SUPFAM" id="SSF54001">
    <property type="entry name" value="Cysteine proteinases"/>
    <property type="match status" value="1"/>
</dbReference>
<dbReference type="SMART" id="SM00695">
    <property type="entry name" value="DUSP"/>
    <property type="match status" value="1"/>
</dbReference>